<reference evidence="2 3" key="1">
    <citation type="submission" date="2018-12" db="EMBL/GenBank/DDBJ databases">
        <title>Complete genome sequence of Flaviflexus sp. H23T48.</title>
        <authorList>
            <person name="Bae J.-W."/>
            <person name="Lee J.-Y."/>
        </authorList>
    </citation>
    <scope>NUCLEOTIDE SEQUENCE [LARGE SCALE GENOMIC DNA]</scope>
    <source>
        <strain evidence="2 3">H23T48</strain>
    </source>
</reference>
<dbReference type="InterPro" id="IPR001584">
    <property type="entry name" value="Integrase_cat-core"/>
</dbReference>
<dbReference type="GO" id="GO:0015074">
    <property type="term" value="P:DNA integration"/>
    <property type="evidence" value="ECO:0007669"/>
    <property type="project" value="InterPro"/>
</dbReference>
<sequence>MAESVNALYKTELIRKRGPWKTVEEVELATLEYVWWWNNKRLHGELNLQTPLEVETAYCTEQKSLLTPTEPSSVSCRCYTGASSGWAGVSRLA</sequence>
<proteinExistence type="predicted"/>
<dbReference type="Proteomes" id="UP000280344">
    <property type="component" value="Chromosome"/>
</dbReference>
<feature type="domain" description="Integrase catalytic" evidence="1">
    <location>
        <begin position="3"/>
        <end position="45"/>
    </location>
</feature>
<evidence type="ECO:0000313" key="2">
    <source>
        <dbReference type="EMBL" id="AZQ76766.1"/>
    </source>
</evidence>
<protein>
    <recommendedName>
        <fullName evidence="1">Integrase catalytic domain-containing protein</fullName>
    </recommendedName>
</protein>
<evidence type="ECO:0000259" key="1">
    <source>
        <dbReference type="Pfam" id="PF13333"/>
    </source>
</evidence>
<evidence type="ECO:0000313" key="3">
    <source>
        <dbReference type="Proteomes" id="UP000280344"/>
    </source>
</evidence>
<dbReference type="InterPro" id="IPR012337">
    <property type="entry name" value="RNaseH-like_sf"/>
</dbReference>
<dbReference type="SUPFAM" id="SSF53098">
    <property type="entry name" value="Ribonuclease H-like"/>
    <property type="match status" value="1"/>
</dbReference>
<dbReference type="Pfam" id="PF13333">
    <property type="entry name" value="rve_2"/>
    <property type="match status" value="1"/>
</dbReference>
<accession>A0A3Q9G3K5</accession>
<dbReference type="OrthoDB" id="4281720at2"/>
<dbReference type="EMBL" id="CP034593">
    <property type="protein sequence ID" value="AZQ76766.1"/>
    <property type="molecule type" value="Genomic_DNA"/>
</dbReference>
<gene>
    <name evidence="2" type="ORF">EJ997_04820</name>
</gene>
<keyword evidence="3" id="KW-1185">Reference proteome</keyword>
<dbReference type="AlphaFoldDB" id="A0A3Q9G3K5"/>
<name>A0A3Q9G3K5_9ACTO</name>
<organism evidence="2 3">
    <name type="scientific">Flaviflexus ciconiae</name>
    <dbReference type="NCBI Taxonomy" id="2496867"/>
    <lineage>
        <taxon>Bacteria</taxon>
        <taxon>Bacillati</taxon>
        <taxon>Actinomycetota</taxon>
        <taxon>Actinomycetes</taxon>
        <taxon>Actinomycetales</taxon>
        <taxon>Actinomycetaceae</taxon>
        <taxon>Flaviflexus</taxon>
    </lineage>
</organism>
<dbReference type="KEGG" id="flh:EJ997_04820"/>